<reference evidence="2 3" key="1">
    <citation type="submission" date="2020-10" db="EMBL/GenBank/DDBJ databases">
        <title>The genome of sulfurovum sp.</title>
        <authorList>
            <person name="Xie S."/>
            <person name="Shao Z."/>
            <person name="Jiang L."/>
        </authorList>
    </citation>
    <scope>NUCLEOTIDE SEQUENCE [LARGE SCALE GENOMIC DNA]</scope>
    <source>
        <strain evidence="2 3">ST-419</strain>
    </source>
</reference>
<keyword evidence="1" id="KW-0732">Signal</keyword>
<proteinExistence type="predicted"/>
<evidence type="ECO:0000256" key="1">
    <source>
        <dbReference type="SAM" id="SignalP"/>
    </source>
</evidence>
<gene>
    <name evidence="2" type="ORF">IMZ28_06505</name>
</gene>
<sequence length="148" mass="16767">MLYRKTVVFLLMIVSTTLLMAEHAQRHQIVDNISVYFGAIPAQMIGGHGSMHYPENRKIGKHTYHILVSLFDEKSGERITDASVKATVIPLGMKGKTKKLEPMHGEVVSYGNFFKMPERTPYTIQVEIVPEKSSKKSIAVFTFTRPRD</sequence>
<dbReference type="Proteomes" id="UP000595074">
    <property type="component" value="Chromosome"/>
</dbReference>
<evidence type="ECO:0000313" key="2">
    <source>
        <dbReference type="EMBL" id="QOR61113.1"/>
    </source>
</evidence>
<name>A0A7M1S0U4_9BACT</name>
<keyword evidence="3" id="KW-1185">Reference proteome</keyword>
<dbReference type="AlphaFoldDB" id="A0A7M1S0U4"/>
<organism evidence="2 3">
    <name type="scientific">Sulfurovum indicum</name>
    <dbReference type="NCBI Taxonomy" id="2779528"/>
    <lineage>
        <taxon>Bacteria</taxon>
        <taxon>Pseudomonadati</taxon>
        <taxon>Campylobacterota</taxon>
        <taxon>Epsilonproteobacteria</taxon>
        <taxon>Campylobacterales</taxon>
        <taxon>Sulfurovaceae</taxon>
        <taxon>Sulfurovum</taxon>
    </lineage>
</organism>
<dbReference type="KEGG" id="sinu:IMZ28_06505"/>
<feature type="signal peptide" evidence="1">
    <location>
        <begin position="1"/>
        <end position="20"/>
    </location>
</feature>
<dbReference type="EMBL" id="CP063164">
    <property type="protein sequence ID" value="QOR61113.1"/>
    <property type="molecule type" value="Genomic_DNA"/>
</dbReference>
<evidence type="ECO:0000313" key="3">
    <source>
        <dbReference type="Proteomes" id="UP000595074"/>
    </source>
</evidence>
<accession>A0A7M1S0U4</accession>
<dbReference type="RefSeq" id="WP_197547786.1">
    <property type="nucleotide sequence ID" value="NZ_CP063164.1"/>
</dbReference>
<protein>
    <recommendedName>
        <fullName evidence="4">DUF4426 domain-containing protein</fullName>
    </recommendedName>
</protein>
<evidence type="ECO:0008006" key="4">
    <source>
        <dbReference type="Google" id="ProtNLM"/>
    </source>
</evidence>
<feature type="chain" id="PRO_5029824653" description="DUF4426 domain-containing protein" evidence="1">
    <location>
        <begin position="21"/>
        <end position="148"/>
    </location>
</feature>